<keyword evidence="2" id="KW-1185">Reference proteome</keyword>
<proteinExistence type="predicted"/>
<gene>
    <name evidence="1" type="ORF">MENTE1834_LOCUS12342</name>
</gene>
<comment type="caution">
    <text evidence="1">The sequence shown here is derived from an EMBL/GenBank/DDBJ whole genome shotgun (WGS) entry which is preliminary data.</text>
</comment>
<organism evidence="1 2">
    <name type="scientific">Meloidogyne enterolobii</name>
    <name type="common">Root-knot nematode worm</name>
    <name type="synonym">Meloidogyne mayaguensis</name>
    <dbReference type="NCBI Taxonomy" id="390850"/>
    <lineage>
        <taxon>Eukaryota</taxon>
        <taxon>Metazoa</taxon>
        <taxon>Ecdysozoa</taxon>
        <taxon>Nematoda</taxon>
        <taxon>Chromadorea</taxon>
        <taxon>Rhabditida</taxon>
        <taxon>Tylenchina</taxon>
        <taxon>Tylenchomorpha</taxon>
        <taxon>Tylenchoidea</taxon>
        <taxon>Meloidogynidae</taxon>
        <taxon>Meloidogyninae</taxon>
        <taxon>Meloidogyne</taxon>
    </lineage>
</organism>
<dbReference type="Proteomes" id="UP001497535">
    <property type="component" value="Unassembled WGS sequence"/>
</dbReference>
<dbReference type="EMBL" id="CAVMJV010000012">
    <property type="protein sequence ID" value="CAK5047240.1"/>
    <property type="molecule type" value="Genomic_DNA"/>
</dbReference>
<sequence length="57" mass="6712">MEYFVNKNSEMGEALINYKKNPNKNIDYIEVLNLNYKLITFKILLITEGLNENQSLD</sequence>
<evidence type="ECO:0000313" key="2">
    <source>
        <dbReference type="Proteomes" id="UP001497535"/>
    </source>
</evidence>
<reference evidence="1" key="1">
    <citation type="submission" date="2023-11" db="EMBL/GenBank/DDBJ databases">
        <authorList>
            <person name="Poullet M."/>
        </authorList>
    </citation>
    <scope>NUCLEOTIDE SEQUENCE</scope>
    <source>
        <strain evidence="1">E1834</strain>
    </source>
</reference>
<accession>A0ACB0YHH3</accession>
<evidence type="ECO:0000313" key="1">
    <source>
        <dbReference type="EMBL" id="CAK5047240.1"/>
    </source>
</evidence>
<protein>
    <submittedName>
        <fullName evidence="1">Uncharacterized protein</fullName>
    </submittedName>
</protein>
<name>A0ACB0YHH3_MELEN</name>